<dbReference type="Proteomes" id="UP000821853">
    <property type="component" value="Chromosome 4"/>
</dbReference>
<sequence>MHKAVPLMNTNTATITADCRSPQSASSHEAMADYWDGLGIQELLPELSFERDVSVPTAQNGGVCGRRVVSVGHFMKAAQELGEHRCPFPGGGHFEFEEERRIGLWSEFKFQCSGCHEVTKVTTDPVAEPTPLAEKAALGVNDATVWAFTSIGSGHSHLEEALSVMEIPVMCKKTFLRREEALGKASALACFQVLFLPSLSSVFVYLMIPNICWANSCYVRLRSVRTSG</sequence>
<evidence type="ECO:0000259" key="1">
    <source>
        <dbReference type="Pfam" id="PF20700"/>
    </source>
</evidence>
<gene>
    <name evidence="2" type="ORF">HPB48_018976</name>
</gene>
<name>A0A9J6GD32_HAELO</name>
<organism evidence="2 3">
    <name type="scientific">Haemaphysalis longicornis</name>
    <name type="common">Bush tick</name>
    <dbReference type="NCBI Taxonomy" id="44386"/>
    <lineage>
        <taxon>Eukaryota</taxon>
        <taxon>Metazoa</taxon>
        <taxon>Ecdysozoa</taxon>
        <taxon>Arthropoda</taxon>
        <taxon>Chelicerata</taxon>
        <taxon>Arachnida</taxon>
        <taxon>Acari</taxon>
        <taxon>Parasitiformes</taxon>
        <taxon>Ixodida</taxon>
        <taxon>Ixodoidea</taxon>
        <taxon>Ixodidae</taxon>
        <taxon>Haemaphysalinae</taxon>
        <taxon>Haemaphysalis</taxon>
    </lineage>
</organism>
<protein>
    <recommendedName>
        <fullName evidence="1">Mutator-like transposase domain-containing protein</fullName>
    </recommendedName>
</protein>
<dbReference type="OrthoDB" id="6779531at2759"/>
<dbReference type="Pfam" id="PF20700">
    <property type="entry name" value="Mutator"/>
    <property type="match status" value="1"/>
</dbReference>
<accession>A0A9J6GD32</accession>
<reference evidence="2 3" key="1">
    <citation type="journal article" date="2020" name="Cell">
        <title>Large-Scale Comparative Analyses of Tick Genomes Elucidate Their Genetic Diversity and Vector Capacities.</title>
        <authorList>
            <consortium name="Tick Genome and Microbiome Consortium (TIGMIC)"/>
            <person name="Jia N."/>
            <person name="Wang J."/>
            <person name="Shi W."/>
            <person name="Du L."/>
            <person name="Sun Y."/>
            <person name="Zhan W."/>
            <person name="Jiang J.F."/>
            <person name="Wang Q."/>
            <person name="Zhang B."/>
            <person name="Ji P."/>
            <person name="Bell-Sakyi L."/>
            <person name="Cui X.M."/>
            <person name="Yuan T.T."/>
            <person name="Jiang B.G."/>
            <person name="Yang W.F."/>
            <person name="Lam T.T."/>
            <person name="Chang Q.C."/>
            <person name="Ding S.J."/>
            <person name="Wang X.J."/>
            <person name="Zhu J.G."/>
            <person name="Ruan X.D."/>
            <person name="Zhao L."/>
            <person name="Wei J.T."/>
            <person name="Ye R.Z."/>
            <person name="Que T.C."/>
            <person name="Du C.H."/>
            <person name="Zhou Y.H."/>
            <person name="Cheng J.X."/>
            <person name="Dai P.F."/>
            <person name="Guo W.B."/>
            <person name="Han X.H."/>
            <person name="Huang E.J."/>
            <person name="Li L.F."/>
            <person name="Wei W."/>
            <person name="Gao Y.C."/>
            <person name="Liu J.Z."/>
            <person name="Shao H.Z."/>
            <person name="Wang X."/>
            <person name="Wang C.C."/>
            <person name="Yang T.C."/>
            <person name="Huo Q.B."/>
            <person name="Li W."/>
            <person name="Chen H.Y."/>
            <person name="Chen S.E."/>
            <person name="Zhou L.G."/>
            <person name="Ni X.B."/>
            <person name="Tian J.H."/>
            <person name="Sheng Y."/>
            <person name="Liu T."/>
            <person name="Pan Y.S."/>
            <person name="Xia L.Y."/>
            <person name="Li J."/>
            <person name="Zhao F."/>
            <person name="Cao W.C."/>
        </authorList>
    </citation>
    <scope>NUCLEOTIDE SEQUENCE [LARGE SCALE GENOMIC DNA]</scope>
    <source>
        <strain evidence="2">HaeL-2018</strain>
    </source>
</reference>
<evidence type="ECO:0000313" key="3">
    <source>
        <dbReference type="Proteomes" id="UP000821853"/>
    </source>
</evidence>
<comment type="caution">
    <text evidence="2">The sequence shown here is derived from an EMBL/GenBank/DDBJ whole genome shotgun (WGS) entry which is preliminary data.</text>
</comment>
<feature type="domain" description="Mutator-like transposase" evidence="1">
    <location>
        <begin position="65"/>
        <end position="185"/>
    </location>
</feature>
<dbReference type="EMBL" id="JABSTR010000006">
    <property type="protein sequence ID" value="KAH9372995.1"/>
    <property type="molecule type" value="Genomic_DNA"/>
</dbReference>
<keyword evidence="3" id="KW-1185">Reference proteome</keyword>
<dbReference type="OMA" id="NICWANS"/>
<proteinExistence type="predicted"/>
<evidence type="ECO:0000313" key="2">
    <source>
        <dbReference type="EMBL" id="KAH9372995.1"/>
    </source>
</evidence>
<dbReference type="InterPro" id="IPR049012">
    <property type="entry name" value="Mutator_transp_dom"/>
</dbReference>
<dbReference type="VEuPathDB" id="VectorBase:HLOH_043907"/>
<dbReference type="AlphaFoldDB" id="A0A9J6GD32"/>